<reference evidence="5 6" key="2">
    <citation type="submission" date="2017-10" db="EMBL/GenBank/DDBJ databases">
        <authorList>
            <person name="Banno H."/>
            <person name="Chua N.-H."/>
        </authorList>
    </citation>
    <scope>NUCLEOTIDE SEQUENCE [LARGE SCALE GENOMIC DNA]</scope>
    <source>
        <strain evidence="5 6">JK623</strain>
    </source>
</reference>
<dbReference type="Pfam" id="PF00455">
    <property type="entry name" value="DeoRC"/>
    <property type="match status" value="1"/>
</dbReference>
<dbReference type="Proteomes" id="UP000224563">
    <property type="component" value="Unassembled WGS sequence"/>
</dbReference>
<comment type="caution">
    <text evidence="5">The sequence shown here is derived from an EMBL/GenBank/DDBJ whole genome shotgun (WGS) entry which is preliminary data.</text>
</comment>
<gene>
    <name evidence="5" type="ORF">CSX02_00600</name>
</gene>
<evidence type="ECO:0000256" key="2">
    <source>
        <dbReference type="ARBA" id="ARBA00023125"/>
    </source>
</evidence>
<dbReference type="PANTHER" id="PTHR30363:SF44">
    <property type="entry name" value="AGA OPERON TRANSCRIPTIONAL REPRESSOR-RELATED"/>
    <property type="match status" value="1"/>
</dbReference>
<dbReference type="EMBL" id="PDYG01000002">
    <property type="protein sequence ID" value="PHU38838.1"/>
    <property type="molecule type" value="Genomic_DNA"/>
</dbReference>
<dbReference type="AlphaFoldDB" id="A0A2G3E6C0"/>
<dbReference type="InterPro" id="IPR036390">
    <property type="entry name" value="WH_DNA-bd_sf"/>
</dbReference>
<proteinExistence type="predicted"/>
<dbReference type="InterPro" id="IPR036388">
    <property type="entry name" value="WH-like_DNA-bd_sf"/>
</dbReference>
<sequence length="258" mass="28488">MLAVERRNLILEKLQDEKSVIVGELSAQFEVSEETIRRDLDKLEKEGLCKKTYGGATLCETPGVEMPFMVRRKKNMEGKNKIANFISEMVEDGEHIIVDPSTTSLAIVNALQAKGKKGLTIITNSLEVLLEASDQSDWEIMSTGGYLNGKYLALVGPRALDGIKAMNADKVILSCKGFDMQKGVTDANELFSQVKQAMLNSGMKKILVVDSTKFDKVAFSKICDPCDLDMVVTDEKPDAAWLKFFEENGIPCIYGESS</sequence>
<dbReference type="SMART" id="SM00420">
    <property type="entry name" value="HTH_DEOR"/>
    <property type="match status" value="1"/>
</dbReference>
<keyword evidence="3" id="KW-0804">Transcription</keyword>
<evidence type="ECO:0000256" key="3">
    <source>
        <dbReference type="ARBA" id="ARBA00023163"/>
    </source>
</evidence>
<feature type="domain" description="HTH deoR-type" evidence="4">
    <location>
        <begin position="3"/>
        <end position="58"/>
    </location>
</feature>
<organism evidence="5 6">
    <name type="scientific">Agathobacter ruminis</name>
    <dbReference type="NCBI Taxonomy" id="1712665"/>
    <lineage>
        <taxon>Bacteria</taxon>
        <taxon>Bacillati</taxon>
        <taxon>Bacillota</taxon>
        <taxon>Clostridia</taxon>
        <taxon>Lachnospirales</taxon>
        <taxon>Lachnospiraceae</taxon>
        <taxon>Agathobacter</taxon>
    </lineage>
</organism>
<keyword evidence="1" id="KW-0805">Transcription regulation</keyword>
<dbReference type="InterPro" id="IPR037171">
    <property type="entry name" value="NagB/RpiA_transferase-like"/>
</dbReference>
<protein>
    <submittedName>
        <fullName evidence="5">DeoR family transcriptional regulator</fullName>
    </submittedName>
</protein>
<evidence type="ECO:0000259" key="4">
    <source>
        <dbReference type="PROSITE" id="PS51000"/>
    </source>
</evidence>
<accession>A0A2G3E6C0</accession>
<dbReference type="Gene3D" id="1.10.10.10">
    <property type="entry name" value="Winged helix-like DNA-binding domain superfamily/Winged helix DNA-binding domain"/>
    <property type="match status" value="1"/>
</dbReference>
<dbReference type="Pfam" id="PF08220">
    <property type="entry name" value="HTH_DeoR"/>
    <property type="match status" value="1"/>
</dbReference>
<evidence type="ECO:0000313" key="6">
    <source>
        <dbReference type="Proteomes" id="UP000224563"/>
    </source>
</evidence>
<dbReference type="PROSITE" id="PS51000">
    <property type="entry name" value="HTH_DEOR_2"/>
    <property type="match status" value="1"/>
</dbReference>
<name>A0A2G3E6C0_9FIRM</name>
<dbReference type="SUPFAM" id="SSF46785">
    <property type="entry name" value="Winged helix' DNA-binding domain"/>
    <property type="match status" value="1"/>
</dbReference>
<evidence type="ECO:0000256" key="1">
    <source>
        <dbReference type="ARBA" id="ARBA00023015"/>
    </source>
</evidence>
<dbReference type="PROSITE" id="PS00894">
    <property type="entry name" value="HTH_DEOR_1"/>
    <property type="match status" value="1"/>
</dbReference>
<dbReference type="InterPro" id="IPR018356">
    <property type="entry name" value="Tscrpt_reg_HTH_DeoR_CS"/>
</dbReference>
<evidence type="ECO:0000313" key="5">
    <source>
        <dbReference type="EMBL" id="PHU38838.1"/>
    </source>
</evidence>
<dbReference type="PRINTS" id="PR00037">
    <property type="entry name" value="HTHLACR"/>
</dbReference>
<dbReference type="GO" id="GO:0003677">
    <property type="term" value="F:DNA binding"/>
    <property type="evidence" value="ECO:0007669"/>
    <property type="project" value="UniProtKB-KW"/>
</dbReference>
<dbReference type="RefSeq" id="WP_099385239.1">
    <property type="nucleotide sequence ID" value="NZ_JANSWH010000069.1"/>
</dbReference>
<dbReference type="InterPro" id="IPR001034">
    <property type="entry name" value="DeoR_HTH"/>
</dbReference>
<dbReference type="InterPro" id="IPR050313">
    <property type="entry name" value="Carb_Metab_HTH_regulators"/>
</dbReference>
<dbReference type="GO" id="GO:0003700">
    <property type="term" value="F:DNA-binding transcription factor activity"/>
    <property type="evidence" value="ECO:0007669"/>
    <property type="project" value="InterPro"/>
</dbReference>
<reference evidence="5 6" key="1">
    <citation type="submission" date="2017-10" db="EMBL/GenBank/DDBJ databases">
        <title>Resolving the taxonomy of Roseburia spp., Eubacterium rectale and Agathobacter spp. through phylogenomic analysis.</title>
        <authorList>
            <person name="Sheridan P.O."/>
            <person name="Walker A.W."/>
            <person name="Duncan S.H."/>
            <person name="Scott K.P."/>
            <person name="Toole P.W.O."/>
            <person name="Luis P."/>
            <person name="Flint H.J."/>
        </authorList>
    </citation>
    <scope>NUCLEOTIDE SEQUENCE [LARGE SCALE GENOMIC DNA]</scope>
    <source>
        <strain evidence="5 6">JK623</strain>
    </source>
</reference>
<dbReference type="InterPro" id="IPR014036">
    <property type="entry name" value="DeoR-like_C"/>
</dbReference>
<dbReference type="SMART" id="SM01134">
    <property type="entry name" value="DeoRC"/>
    <property type="match status" value="1"/>
</dbReference>
<keyword evidence="2" id="KW-0238">DNA-binding</keyword>
<dbReference type="PANTHER" id="PTHR30363">
    <property type="entry name" value="HTH-TYPE TRANSCRIPTIONAL REGULATOR SRLR-RELATED"/>
    <property type="match status" value="1"/>
</dbReference>
<dbReference type="SUPFAM" id="SSF100950">
    <property type="entry name" value="NagB/RpiA/CoA transferase-like"/>
    <property type="match status" value="1"/>
</dbReference>
<keyword evidence="6" id="KW-1185">Reference proteome</keyword>